<reference evidence="3" key="1">
    <citation type="journal article" date="2017" name="Genome Biol.">
        <title>Comparative genomics reveals high biological diversity and specific adaptations in the industrially and medically important fungal genus Aspergillus.</title>
        <authorList>
            <person name="de Vries R.P."/>
            <person name="Riley R."/>
            <person name="Wiebenga A."/>
            <person name="Aguilar-Osorio G."/>
            <person name="Amillis S."/>
            <person name="Uchima C.A."/>
            <person name="Anderluh G."/>
            <person name="Asadollahi M."/>
            <person name="Askin M."/>
            <person name="Barry K."/>
            <person name="Battaglia E."/>
            <person name="Bayram O."/>
            <person name="Benocci T."/>
            <person name="Braus-Stromeyer S.A."/>
            <person name="Caldana C."/>
            <person name="Canovas D."/>
            <person name="Cerqueira G.C."/>
            <person name="Chen F."/>
            <person name="Chen W."/>
            <person name="Choi C."/>
            <person name="Clum A."/>
            <person name="Dos Santos R.A."/>
            <person name="Damasio A.R."/>
            <person name="Diallinas G."/>
            <person name="Emri T."/>
            <person name="Fekete E."/>
            <person name="Flipphi M."/>
            <person name="Freyberg S."/>
            <person name="Gallo A."/>
            <person name="Gournas C."/>
            <person name="Habgood R."/>
            <person name="Hainaut M."/>
            <person name="Harispe M.L."/>
            <person name="Henrissat B."/>
            <person name="Hilden K.S."/>
            <person name="Hope R."/>
            <person name="Hossain A."/>
            <person name="Karabika E."/>
            <person name="Karaffa L."/>
            <person name="Karanyi Z."/>
            <person name="Krasevec N."/>
            <person name="Kuo A."/>
            <person name="Kusch H."/>
            <person name="LaButti K."/>
            <person name="Lagendijk E.L."/>
            <person name="Lapidus A."/>
            <person name="Levasseur A."/>
            <person name="Lindquist E."/>
            <person name="Lipzen A."/>
            <person name="Logrieco A.F."/>
            <person name="MacCabe A."/>
            <person name="Maekelae M.R."/>
            <person name="Malavazi I."/>
            <person name="Melin P."/>
            <person name="Meyer V."/>
            <person name="Mielnichuk N."/>
            <person name="Miskei M."/>
            <person name="Molnar A.P."/>
            <person name="Mule G."/>
            <person name="Ngan C.Y."/>
            <person name="Orejas M."/>
            <person name="Orosz E."/>
            <person name="Ouedraogo J.P."/>
            <person name="Overkamp K.M."/>
            <person name="Park H.-S."/>
            <person name="Perrone G."/>
            <person name="Piumi F."/>
            <person name="Punt P.J."/>
            <person name="Ram A.F."/>
            <person name="Ramon A."/>
            <person name="Rauscher S."/>
            <person name="Record E."/>
            <person name="Riano-Pachon D.M."/>
            <person name="Robert V."/>
            <person name="Roehrig J."/>
            <person name="Ruller R."/>
            <person name="Salamov A."/>
            <person name="Salih N.S."/>
            <person name="Samson R.A."/>
            <person name="Sandor E."/>
            <person name="Sanguinetti M."/>
            <person name="Schuetze T."/>
            <person name="Sepcic K."/>
            <person name="Shelest E."/>
            <person name="Sherlock G."/>
            <person name="Sophianopoulou V."/>
            <person name="Squina F.M."/>
            <person name="Sun H."/>
            <person name="Susca A."/>
            <person name="Todd R.B."/>
            <person name="Tsang A."/>
            <person name="Unkles S.E."/>
            <person name="van de Wiele N."/>
            <person name="van Rossen-Uffink D."/>
            <person name="Oliveira J.V."/>
            <person name="Vesth T.C."/>
            <person name="Visser J."/>
            <person name="Yu J.-H."/>
            <person name="Zhou M."/>
            <person name="Andersen M.R."/>
            <person name="Archer D.B."/>
            <person name="Baker S.E."/>
            <person name="Benoit I."/>
            <person name="Brakhage A.A."/>
            <person name="Braus G.H."/>
            <person name="Fischer R."/>
            <person name="Frisvad J.C."/>
            <person name="Goldman G.H."/>
            <person name="Houbraken J."/>
            <person name="Oakley B."/>
            <person name="Pocsi I."/>
            <person name="Scazzocchio C."/>
            <person name="Seiboth B."/>
            <person name="vanKuyk P.A."/>
            <person name="Wortman J."/>
            <person name="Dyer P.S."/>
            <person name="Grigoriev I.V."/>
        </authorList>
    </citation>
    <scope>NUCLEOTIDE SEQUENCE [LARGE SCALE GENOMIC DNA]</scope>
    <source>
        <strain evidence="3">CBS 106.47</strain>
    </source>
</reference>
<dbReference type="AlphaFoldDB" id="A0A1M3TTV9"/>
<dbReference type="Proteomes" id="UP000184063">
    <property type="component" value="Unassembled WGS sequence"/>
</dbReference>
<dbReference type="EMBL" id="KV878237">
    <property type="protein sequence ID" value="OJZ90260.1"/>
    <property type="molecule type" value="Genomic_DNA"/>
</dbReference>
<name>A0A1M3TTV9_ASPLC</name>
<feature type="region of interest" description="Disordered" evidence="1">
    <location>
        <begin position="27"/>
        <end position="50"/>
    </location>
</feature>
<dbReference type="OrthoDB" id="5201563at2759"/>
<dbReference type="VEuPathDB" id="FungiDB:ASPFODRAFT_40557"/>
<protein>
    <submittedName>
        <fullName evidence="2">Uncharacterized protein</fullName>
    </submittedName>
</protein>
<accession>A0A1M3TTV9</accession>
<proteinExistence type="predicted"/>
<evidence type="ECO:0000313" key="2">
    <source>
        <dbReference type="EMBL" id="OJZ90260.1"/>
    </source>
</evidence>
<evidence type="ECO:0000313" key="3">
    <source>
        <dbReference type="Proteomes" id="UP000184063"/>
    </source>
</evidence>
<sequence>MSSTTTTTTTTTSRAVDARTLSILSDYEIHHTGSETQPQPRVPRDAVPVSQPVDWPSHYRRIPSYRPVNRNLSYEERSAGTSPVEYMFIQTMLHGVWLNASVARLWRFTGGRINDKIFHYEVGGEW</sequence>
<organism evidence="2 3">
    <name type="scientific">Aspergillus luchuensis (strain CBS 106.47)</name>
    <dbReference type="NCBI Taxonomy" id="1137211"/>
    <lineage>
        <taxon>Eukaryota</taxon>
        <taxon>Fungi</taxon>
        <taxon>Dikarya</taxon>
        <taxon>Ascomycota</taxon>
        <taxon>Pezizomycotina</taxon>
        <taxon>Eurotiomycetes</taxon>
        <taxon>Eurotiomycetidae</taxon>
        <taxon>Eurotiales</taxon>
        <taxon>Aspergillaceae</taxon>
        <taxon>Aspergillus</taxon>
        <taxon>Aspergillus subgen. Circumdati</taxon>
    </lineage>
</organism>
<gene>
    <name evidence="2" type="ORF">ASPFODRAFT_40557</name>
</gene>
<evidence type="ECO:0000256" key="1">
    <source>
        <dbReference type="SAM" id="MobiDB-lite"/>
    </source>
</evidence>